<feature type="region of interest" description="Disordered" evidence="3">
    <location>
        <begin position="82"/>
        <end position="132"/>
    </location>
</feature>
<evidence type="ECO:0000256" key="3">
    <source>
        <dbReference type="SAM" id="MobiDB-lite"/>
    </source>
</evidence>
<dbReference type="GO" id="GO:0008157">
    <property type="term" value="F:protein phosphatase 1 binding"/>
    <property type="evidence" value="ECO:0007669"/>
    <property type="project" value="TreeGrafter"/>
</dbReference>
<organism evidence="4 5">
    <name type="scientific">Acrobeloides nanus</name>
    <dbReference type="NCBI Taxonomy" id="290746"/>
    <lineage>
        <taxon>Eukaryota</taxon>
        <taxon>Metazoa</taxon>
        <taxon>Ecdysozoa</taxon>
        <taxon>Nematoda</taxon>
        <taxon>Chromadorea</taxon>
        <taxon>Rhabditida</taxon>
        <taxon>Tylenchina</taxon>
        <taxon>Cephalobomorpha</taxon>
        <taxon>Cephaloboidea</taxon>
        <taxon>Cephalobidae</taxon>
        <taxon>Acrobeloides</taxon>
    </lineage>
</organism>
<dbReference type="GO" id="GO:0004865">
    <property type="term" value="F:protein serine/threonine phosphatase inhibitor activity"/>
    <property type="evidence" value="ECO:0007669"/>
    <property type="project" value="InterPro"/>
</dbReference>
<dbReference type="GO" id="GO:0005634">
    <property type="term" value="C:nucleus"/>
    <property type="evidence" value="ECO:0007669"/>
    <property type="project" value="TreeGrafter"/>
</dbReference>
<dbReference type="WBParaSite" id="ACRNAN_scaffold3940.g12048.t1">
    <property type="protein sequence ID" value="ACRNAN_scaffold3940.g12048.t1"/>
    <property type="gene ID" value="ACRNAN_scaffold3940.g12048"/>
</dbReference>
<feature type="compositionally biased region" description="Polar residues" evidence="3">
    <location>
        <begin position="32"/>
        <end position="42"/>
    </location>
</feature>
<reference evidence="5" key="1">
    <citation type="submission" date="2022-11" db="UniProtKB">
        <authorList>
            <consortium name="WormBaseParasite"/>
        </authorList>
    </citation>
    <scope>IDENTIFICATION</scope>
</reference>
<evidence type="ECO:0000256" key="2">
    <source>
        <dbReference type="ARBA" id="ARBA00031039"/>
    </source>
</evidence>
<dbReference type="PANTHER" id="PTHR20835">
    <property type="entry name" value="E3 UBIQUITIN-PROTEIN LIGASE PPP1R11-RELATED"/>
    <property type="match status" value="1"/>
</dbReference>
<evidence type="ECO:0000313" key="4">
    <source>
        <dbReference type="Proteomes" id="UP000887540"/>
    </source>
</evidence>
<proteinExistence type="predicted"/>
<dbReference type="PANTHER" id="PTHR20835:SF0">
    <property type="entry name" value="E3 UBIQUITIN-PROTEIN LIGASE PPP1R11"/>
    <property type="match status" value="1"/>
</dbReference>
<feature type="compositionally biased region" description="Acidic residues" evidence="3">
    <location>
        <begin position="89"/>
        <end position="98"/>
    </location>
</feature>
<protein>
    <recommendedName>
        <fullName evidence="1">E3 ubiquitin-protein ligase PPP1R11</fullName>
    </recommendedName>
    <alternativeName>
        <fullName evidence="2">Protein phosphatase 1 regulatory subunit 11</fullName>
    </alternativeName>
</protein>
<name>A0A914DSY4_9BILA</name>
<keyword evidence="4" id="KW-1185">Reference proteome</keyword>
<evidence type="ECO:0000256" key="1">
    <source>
        <dbReference type="ARBA" id="ARBA00021994"/>
    </source>
</evidence>
<dbReference type="AlphaFoldDB" id="A0A914DSY4"/>
<feature type="region of interest" description="Disordered" evidence="3">
    <location>
        <begin position="32"/>
        <end position="59"/>
    </location>
</feature>
<dbReference type="InterPro" id="IPR011107">
    <property type="entry name" value="PPI_Ypi1"/>
</dbReference>
<accession>A0A914DSY4</accession>
<evidence type="ECO:0000313" key="5">
    <source>
        <dbReference type="WBParaSite" id="ACRNAN_scaffold3940.g12048.t1"/>
    </source>
</evidence>
<dbReference type="Proteomes" id="UP000887540">
    <property type="component" value="Unplaced"/>
</dbReference>
<sequence>MTLLDMHIDFIMTNEHTLTPNLQETTITVQETQPETSTQSNEELVLRLQPVDPPPRVTWREDTVDNEYMGKKKSKCCCIYKKPKKWDDPDTDGSDSDCETGHCRGHVEKKRHDDHDSNPGHSGGSPPASNNS</sequence>
<dbReference type="Pfam" id="PF07491">
    <property type="entry name" value="PPI_Ypi1"/>
    <property type="match status" value="1"/>
</dbReference>
<feature type="compositionally biased region" description="Basic and acidic residues" evidence="3">
    <location>
        <begin position="99"/>
        <end position="118"/>
    </location>
</feature>